<dbReference type="InterPro" id="IPR043129">
    <property type="entry name" value="ATPase_NBD"/>
</dbReference>
<evidence type="ECO:0000313" key="2">
    <source>
        <dbReference type="EMBL" id="MCA9390023.1"/>
    </source>
</evidence>
<reference evidence="2" key="2">
    <citation type="journal article" date="2021" name="Microbiome">
        <title>Successional dynamics and alternative stable states in a saline activated sludge microbial community over 9 years.</title>
        <authorList>
            <person name="Wang Y."/>
            <person name="Ye J."/>
            <person name="Ju F."/>
            <person name="Liu L."/>
            <person name="Boyd J.A."/>
            <person name="Deng Y."/>
            <person name="Parks D.H."/>
            <person name="Jiang X."/>
            <person name="Yin X."/>
            <person name="Woodcroft B.J."/>
            <person name="Tyson G.W."/>
            <person name="Hugenholtz P."/>
            <person name="Polz M.F."/>
            <person name="Zhang T."/>
        </authorList>
    </citation>
    <scope>NUCLEOTIDE SEQUENCE</scope>
    <source>
        <strain evidence="2">HKST-UBA01</strain>
    </source>
</reference>
<name>A0A955LGJ1_UNCKA</name>
<feature type="domain" description="SHS2" evidence="1">
    <location>
        <begin position="18"/>
        <end position="218"/>
    </location>
</feature>
<reference evidence="2" key="1">
    <citation type="submission" date="2020-04" db="EMBL/GenBank/DDBJ databases">
        <authorList>
            <person name="Zhang T."/>
        </authorList>
    </citation>
    <scope>NUCLEOTIDE SEQUENCE</scope>
    <source>
        <strain evidence="2">HKST-UBA01</strain>
    </source>
</reference>
<proteinExistence type="predicted"/>
<dbReference type="AlphaFoldDB" id="A0A955LGJ1"/>
<accession>A0A955LGJ1</accession>
<dbReference type="GO" id="GO:0051301">
    <property type="term" value="P:cell division"/>
    <property type="evidence" value="ECO:0007669"/>
    <property type="project" value="InterPro"/>
</dbReference>
<comment type="caution">
    <text evidence="2">The sequence shown here is derived from an EMBL/GenBank/DDBJ whole genome shotgun (WGS) entry which is preliminary data.</text>
</comment>
<protein>
    <recommendedName>
        <fullName evidence="1">SHS2 domain-containing protein</fullName>
    </recommendedName>
</protein>
<sequence>MGIPFLSKFTKKKDPEEIMIIDLGSHHVRTSVVGLPGELEETPKQLGDNIHQFARTMMRGRYINDLDGVLDIVMHSIDHATLSAGVQPSEVVLGLSGGAIKYCGLTVRIKRPQPDTPITQKELDEILDRIEHETEAKATEKCGVDESWNHLGAIVTDYRLEGQFVTTPIDLTGEKLECIVLHGFWEKEVHKSVDVISNQLGLEINVVWETAVTRALRIREERESFILVDIGGRVTELVLVSGRRVVSNLTVNIGGDDWTDRLAKEFQVNVNQAEKLKRSFQEGVLDQKRTAEAREILEEEVGDYIHMLAAAIRELKVSTDLPAVLYFSGEGANLNVVKSKVLTYPWNKDDLFVNFPHIERVTDSFTNESLYNAYALLS</sequence>
<evidence type="ECO:0000313" key="3">
    <source>
        <dbReference type="Proteomes" id="UP000701698"/>
    </source>
</evidence>
<dbReference type="InterPro" id="IPR003494">
    <property type="entry name" value="SHS2_FtsA"/>
</dbReference>
<dbReference type="Proteomes" id="UP000701698">
    <property type="component" value="Unassembled WGS sequence"/>
</dbReference>
<dbReference type="SUPFAM" id="SSF53067">
    <property type="entry name" value="Actin-like ATPase domain"/>
    <property type="match status" value="2"/>
</dbReference>
<dbReference type="Gene3D" id="3.30.420.40">
    <property type="match status" value="2"/>
</dbReference>
<dbReference type="SMART" id="SM00842">
    <property type="entry name" value="FtsA"/>
    <property type="match status" value="1"/>
</dbReference>
<dbReference type="Gene3D" id="3.30.1490.300">
    <property type="match status" value="1"/>
</dbReference>
<dbReference type="PANTHER" id="PTHR32432">
    <property type="entry name" value="CELL DIVISION PROTEIN FTSA-RELATED"/>
    <property type="match status" value="1"/>
</dbReference>
<dbReference type="InterPro" id="IPR050696">
    <property type="entry name" value="FtsA/MreB"/>
</dbReference>
<evidence type="ECO:0000259" key="1">
    <source>
        <dbReference type="SMART" id="SM00842"/>
    </source>
</evidence>
<gene>
    <name evidence="2" type="ORF">KC571_01355</name>
</gene>
<dbReference type="EMBL" id="JAGQKX010000022">
    <property type="protein sequence ID" value="MCA9390023.1"/>
    <property type="molecule type" value="Genomic_DNA"/>
</dbReference>
<organism evidence="2 3">
    <name type="scientific">candidate division WWE3 bacterium</name>
    <dbReference type="NCBI Taxonomy" id="2053526"/>
    <lineage>
        <taxon>Bacteria</taxon>
        <taxon>Katanobacteria</taxon>
    </lineage>
</organism>